<evidence type="ECO:0000256" key="8">
    <source>
        <dbReference type="ARBA" id="ARBA00023125"/>
    </source>
</evidence>
<accession>A0A5C1Q641</accession>
<evidence type="ECO:0000256" key="5">
    <source>
        <dbReference type="ARBA" id="ARBA00022801"/>
    </source>
</evidence>
<dbReference type="SMART" id="SM00341">
    <property type="entry name" value="HRDC"/>
    <property type="match status" value="1"/>
</dbReference>
<evidence type="ECO:0000256" key="2">
    <source>
        <dbReference type="ARBA" id="ARBA00005446"/>
    </source>
</evidence>
<dbReference type="Pfam" id="PF09382">
    <property type="entry name" value="RQC"/>
    <property type="match status" value="1"/>
</dbReference>
<dbReference type="InterPro" id="IPR002121">
    <property type="entry name" value="HRDC_dom"/>
</dbReference>
<dbReference type="GO" id="GO:0009378">
    <property type="term" value="F:four-way junction helicase activity"/>
    <property type="evidence" value="ECO:0007669"/>
    <property type="project" value="TreeGrafter"/>
</dbReference>
<dbReference type="Proteomes" id="UP000323824">
    <property type="component" value="Chromosome"/>
</dbReference>
<dbReference type="GO" id="GO:0006260">
    <property type="term" value="P:DNA replication"/>
    <property type="evidence" value="ECO:0007669"/>
    <property type="project" value="InterPro"/>
</dbReference>
<dbReference type="Gene3D" id="1.10.150.80">
    <property type="entry name" value="HRDC domain"/>
    <property type="match status" value="1"/>
</dbReference>
<dbReference type="PROSITE" id="PS50967">
    <property type="entry name" value="HRDC"/>
    <property type="match status" value="1"/>
</dbReference>
<dbReference type="AlphaFoldDB" id="A0A5C1Q641"/>
<keyword evidence="9" id="KW-0234">DNA repair</keyword>
<dbReference type="InterPro" id="IPR032284">
    <property type="entry name" value="RecQ_Zn-bd"/>
</dbReference>
<dbReference type="InterPro" id="IPR036388">
    <property type="entry name" value="WH-like_DNA-bd_sf"/>
</dbReference>
<evidence type="ECO:0000313" key="18">
    <source>
        <dbReference type="Proteomes" id="UP000323824"/>
    </source>
</evidence>
<dbReference type="Gene3D" id="3.40.50.300">
    <property type="entry name" value="P-loop containing nucleotide triphosphate hydrolases"/>
    <property type="match status" value="1"/>
</dbReference>
<evidence type="ECO:0000259" key="16">
    <source>
        <dbReference type="PROSITE" id="PS51194"/>
    </source>
</evidence>
<evidence type="ECO:0000256" key="6">
    <source>
        <dbReference type="ARBA" id="ARBA00022806"/>
    </source>
</evidence>
<dbReference type="GO" id="GO:0016787">
    <property type="term" value="F:hydrolase activity"/>
    <property type="evidence" value="ECO:0007669"/>
    <property type="project" value="UniProtKB-KW"/>
</dbReference>
<evidence type="ECO:0000256" key="3">
    <source>
        <dbReference type="ARBA" id="ARBA00022741"/>
    </source>
</evidence>
<keyword evidence="8" id="KW-0238">DNA-binding</keyword>
<dbReference type="EMBL" id="CP035807">
    <property type="protein sequence ID" value="QEN03533.1"/>
    <property type="molecule type" value="Genomic_DNA"/>
</dbReference>
<evidence type="ECO:0000256" key="13">
    <source>
        <dbReference type="ARBA" id="ARBA00044535"/>
    </source>
</evidence>
<gene>
    <name evidence="17" type="ORF">EW093_02065</name>
</gene>
<dbReference type="GO" id="GO:0006310">
    <property type="term" value="P:DNA recombination"/>
    <property type="evidence" value="ECO:0007669"/>
    <property type="project" value="TreeGrafter"/>
</dbReference>
<dbReference type="OrthoDB" id="9763310at2"/>
<dbReference type="Pfam" id="PF00570">
    <property type="entry name" value="HRDC"/>
    <property type="match status" value="1"/>
</dbReference>
<dbReference type="GO" id="GO:0043138">
    <property type="term" value="F:3'-5' DNA helicase activity"/>
    <property type="evidence" value="ECO:0007669"/>
    <property type="project" value="UniProtKB-EC"/>
</dbReference>
<evidence type="ECO:0000259" key="15">
    <source>
        <dbReference type="PROSITE" id="PS50967"/>
    </source>
</evidence>
<dbReference type="InterPro" id="IPR044876">
    <property type="entry name" value="HRDC_dom_sf"/>
</dbReference>
<evidence type="ECO:0000256" key="10">
    <source>
        <dbReference type="ARBA" id="ARBA00023235"/>
    </source>
</evidence>
<evidence type="ECO:0000256" key="14">
    <source>
        <dbReference type="ARBA" id="ARBA00044550"/>
    </source>
</evidence>
<dbReference type="GO" id="GO:0043590">
    <property type="term" value="C:bacterial nucleoid"/>
    <property type="evidence" value="ECO:0007669"/>
    <property type="project" value="TreeGrafter"/>
</dbReference>
<comment type="cofactor">
    <cofactor evidence="1">
        <name>Mg(2+)</name>
        <dbReference type="ChEBI" id="CHEBI:18420"/>
    </cofactor>
</comment>
<dbReference type="KEGG" id="sper:EW093_02065"/>
<dbReference type="InterPro" id="IPR001650">
    <property type="entry name" value="Helicase_C-like"/>
</dbReference>
<comment type="catalytic activity">
    <reaction evidence="11">
        <text>Couples ATP hydrolysis with the unwinding of duplex DNA by translocating in the 3'-5' direction.</text>
        <dbReference type="EC" id="5.6.2.4"/>
    </reaction>
</comment>
<dbReference type="PROSITE" id="PS51194">
    <property type="entry name" value="HELICASE_CTER"/>
    <property type="match status" value="1"/>
</dbReference>
<sequence length="305" mass="35140">MGIDKSNIKYVIHGDLPKNIEGYYQETSRAGRDGSDSECILLFSRGDSVKINYFINKIEDIHEQEKSRHNLNKILRYASRNVCRRKQLLSYFEEEHPGNCNNCDVCNNENELIDITVDSQMILSAIARTGQNFGINHTIDVVRGSKSSKILKFEHDKIKTFGIGKSKPKEFWHLVIDELLGQECLIQDSERYNALVISEKGTDLLYGRIKTSMFKPVIEKSKKSREAITLTKDEELFERLRRVRLDIAREKNVPPYVVFSDKTLTDMSNLKPETSDDFLLVNGVGNKKLLEYGDIFMSEIRSFLE</sequence>
<dbReference type="InterPro" id="IPR018982">
    <property type="entry name" value="RQC_domain"/>
</dbReference>
<reference evidence="17 18" key="2">
    <citation type="submission" date="2019-09" db="EMBL/GenBank/DDBJ databases">
        <title>Complete Genome Sequence and Methylome Analysis of free living Spirochaetas.</title>
        <authorList>
            <person name="Leshcheva N."/>
            <person name="Mikheeva N."/>
        </authorList>
    </citation>
    <scope>NUCLEOTIDE SEQUENCE [LARGE SCALE GENOMIC DNA]</scope>
    <source>
        <strain evidence="17 18">P</strain>
    </source>
</reference>
<evidence type="ECO:0000256" key="11">
    <source>
        <dbReference type="ARBA" id="ARBA00034617"/>
    </source>
</evidence>
<evidence type="ECO:0000256" key="7">
    <source>
        <dbReference type="ARBA" id="ARBA00022840"/>
    </source>
</evidence>
<dbReference type="EC" id="5.6.2.4" evidence="12"/>
<name>A0A5C1Q641_9SPIO</name>
<keyword evidence="5" id="KW-0378">Hydrolase</keyword>
<protein>
    <recommendedName>
        <fullName evidence="13">ATP-dependent DNA helicase RecQ</fullName>
        <ecNumber evidence="12">5.6.2.4</ecNumber>
    </recommendedName>
    <alternativeName>
        <fullName evidence="14">DNA 3'-5' helicase RecQ</fullName>
    </alternativeName>
</protein>
<dbReference type="GO" id="GO:0005737">
    <property type="term" value="C:cytoplasm"/>
    <property type="evidence" value="ECO:0007669"/>
    <property type="project" value="TreeGrafter"/>
</dbReference>
<keyword evidence="10" id="KW-0413">Isomerase</keyword>
<keyword evidence="3" id="KW-0547">Nucleotide-binding</keyword>
<dbReference type="GO" id="GO:0006281">
    <property type="term" value="P:DNA repair"/>
    <property type="evidence" value="ECO:0007669"/>
    <property type="project" value="UniProtKB-KW"/>
</dbReference>
<keyword evidence="7" id="KW-0067">ATP-binding</keyword>
<dbReference type="SMART" id="SM00956">
    <property type="entry name" value="RQC"/>
    <property type="match status" value="1"/>
</dbReference>
<dbReference type="InterPro" id="IPR010997">
    <property type="entry name" value="HRDC-like_sf"/>
</dbReference>
<dbReference type="GO" id="GO:0003677">
    <property type="term" value="F:DNA binding"/>
    <property type="evidence" value="ECO:0007669"/>
    <property type="project" value="UniProtKB-KW"/>
</dbReference>
<organism evidence="17 18">
    <name type="scientific">Thiospirochaeta perfilievii</name>
    <dbReference type="NCBI Taxonomy" id="252967"/>
    <lineage>
        <taxon>Bacteria</taxon>
        <taxon>Pseudomonadati</taxon>
        <taxon>Spirochaetota</taxon>
        <taxon>Spirochaetia</taxon>
        <taxon>Spirochaetales</taxon>
        <taxon>Spirochaetaceae</taxon>
        <taxon>Thiospirochaeta</taxon>
    </lineage>
</organism>
<dbReference type="FunFam" id="1.10.150.80:FF:000002">
    <property type="entry name" value="ATP-dependent DNA helicase RecQ"/>
    <property type="match status" value="1"/>
</dbReference>
<dbReference type="InterPro" id="IPR036390">
    <property type="entry name" value="WH_DNA-bd_sf"/>
</dbReference>
<dbReference type="PANTHER" id="PTHR13710">
    <property type="entry name" value="DNA HELICASE RECQ FAMILY MEMBER"/>
    <property type="match status" value="1"/>
</dbReference>
<dbReference type="RefSeq" id="WP_149566791.1">
    <property type="nucleotide sequence ID" value="NZ_CP035807.1"/>
</dbReference>
<dbReference type="SUPFAM" id="SSF52540">
    <property type="entry name" value="P-loop containing nucleoside triphosphate hydrolases"/>
    <property type="match status" value="1"/>
</dbReference>
<reference evidence="17 18" key="1">
    <citation type="submission" date="2019-02" db="EMBL/GenBank/DDBJ databases">
        <authorList>
            <person name="Fomenkov A."/>
            <person name="Dubinina G."/>
            <person name="Grabovich M."/>
            <person name="Vincze T."/>
            <person name="Roberts R.J."/>
        </authorList>
    </citation>
    <scope>NUCLEOTIDE SEQUENCE [LARGE SCALE GENOMIC DNA]</scope>
    <source>
        <strain evidence="17 18">P</strain>
    </source>
</reference>
<evidence type="ECO:0000256" key="4">
    <source>
        <dbReference type="ARBA" id="ARBA00022763"/>
    </source>
</evidence>
<dbReference type="SUPFAM" id="SSF47819">
    <property type="entry name" value="HRDC-like"/>
    <property type="match status" value="1"/>
</dbReference>
<evidence type="ECO:0000256" key="12">
    <source>
        <dbReference type="ARBA" id="ARBA00034808"/>
    </source>
</evidence>
<comment type="similarity">
    <text evidence="2">Belongs to the helicase family. RecQ subfamily.</text>
</comment>
<evidence type="ECO:0000256" key="1">
    <source>
        <dbReference type="ARBA" id="ARBA00001946"/>
    </source>
</evidence>
<dbReference type="InterPro" id="IPR027417">
    <property type="entry name" value="P-loop_NTPase"/>
</dbReference>
<keyword evidence="4" id="KW-0227">DNA damage</keyword>
<feature type="domain" description="Helicase C-terminal" evidence="16">
    <location>
        <begin position="1"/>
        <end position="83"/>
    </location>
</feature>
<keyword evidence="18" id="KW-1185">Reference proteome</keyword>
<evidence type="ECO:0000313" key="17">
    <source>
        <dbReference type="EMBL" id="QEN03533.1"/>
    </source>
</evidence>
<dbReference type="SUPFAM" id="SSF46785">
    <property type="entry name" value="Winged helix' DNA-binding domain"/>
    <property type="match status" value="1"/>
</dbReference>
<keyword evidence="6" id="KW-0347">Helicase</keyword>
<dbReference type="GO" id="GO:0030894">
    <property type="term" value="C:replisome"/>
    <property type="evidence" value="ECO:0007669"/>
    <property type="project" value="TreeGrafter"/>
</dbReference>
<dbReference type="GO" id="GO:0005524">
    <property type="term" value="F:ATP binding"/>
    <property type="evidence" value="ECO:0007669"/>
    <property type="project" value="UniProtKB-KW"/>
</dbReference>
<dbReference type="Pfam" id="PF16124">
    <property type="entry name" value="RecQ_Zn_bind"/>
    <property type="match status" value="1"/>
</dbReference>
<feature type="domain" description="HRDC" evidence="15">
    <location>
        <begin position="230"/>
        <end position="305"/>
    </location>
</feature>
<dbReference type="PANTHER" id="PTHR13710:SF105">
    <property type="entry name" value="ATP-DEPENDENT DNA HELICASE Q1"/>
    <property type="match status" value="1"/>
</dbReference>
<evidence type="ECO:0000256" key="9">
    <source>
        <dbReference type="ARBA" id="ARBA00023204"/>
    </source>
</evidence>
<proteinExistence type="inferred from homology"/>
<dbReference type="Gene3D" id="1.10.10.10">
    <property type="entry name" value="Winged helix-like DNA-binding domain superfamily/Winged helix DNA-binding domain"/>
    <property type="match status" value="1"/>
</dbReference>